<dbReference type="Proteomes" id="UP000184300">
    <property type="component" value="Unassembled WGS sequence"/>
</dbReference>
<protein>
    <submittedName>
        <fullName evidence="1">Uncharacterized protein</fullName>
    </submittedName>
</protein>
<dbReference type="AlphaFoldDB" id="A0A1L9VGY4"/>
<organism evidence="1 2">
    <name type="scientific">Aspergillus glaucus CBS 516.65</name>
    <dbReference type="NCBI Taxonomy" id="1160497"/>
    <lineage>
        <taxon>Eukaryota</taxon>
        <taxon>Fungi</taxon>
        <taxon>Dikarya</taxon>
        <taxon>Ascomycota</taxon>
        <taxon>Pezizomycotina</taxon>
        <taxon>Eurotiomycetes</taxon>
        <taxon>Eurotiomycetidae</taxon>
        <taxon>Eurotiales</taxon>
        <taxon>Aspergillaceae</taxon>
        <taxon>Aspergillus</taxon>
        <taxon>Aspergillus subgen. Aspergillus</taxon>
    </lineage>
</organism>
<sequence length="52" mass="5634">MIDGSGMYSLAVLVGLVMIETWDGISRRVALGQAYLVAWIKTCPRFSTSVVA</sequence>
<dbReference type="EMBL" id="KV878900">
    <property type="protein sequence ID" value="OJJ83201.1"/>
    <property type="molecule type" value="Genomic_DNA"/>
</dbReference>
<proteinExistence type="predicted"/>
<reference evidence="2" key="1">
    <citation type="journal article" date="2017" name="Genome Biol.">
        <title>Comparative genomics reveals high biological diversity and specific adaptations in the industrially and medically important fungal genus Aspergillus.</title>
        <authorList>
            <person name="de Vries R.P."/>
            <person name="Riley R."/>
            <person name="Wiebenga A."/>
            <person name="Aguilar-Osorio G."/>
            <person name="Amillis S."/>
            <person name="Uchima C.A."/>
            <person name="Anderluh G."/>
            <person name="Asadollahi M."/>
            <person name="Askin M."/>
            <person name="Barry K."/>
            <person name="Battaglia E."/>
            <person name="Bayram O."/>
            <person name="Benocci T."/>
            <person name="Braus-Stromeyer S.A."/>
            <person name="Caldana C."/>
            <person name="Canovas D."/>
            <person name="Cerqueira G.C."/>
            <person name="Chen F."/>
            <person name="Chen W."/>
            <person name="Choi C."/>
            <person name="Clum A."/>
            <person name="Dos Santos R.A."/>
            <person name="Damasio A.R."/>
            <person name="Diallinas G."/>
            <person name="Emri T."/>
            <person name="Fekete E."/>
            <person name="Flipphi M."/>
            <person name="Freyberg S."/>
            <person name="Gallo A."/>
            <person name="Gournas C."/>
            <person name="Habgood R."/>
            <person name="Hainaut M."/>
            <person name="Harispe M.L."/>
            <person name="Henrissat B."/>
            <person name="Hilden K.S."/>
            <person name="Hope R."/>
            <person name="Hossain A."/>
            <person name="Karabika E."/>
            <person name="Karaffa L."/>
            <person name="Karanyi Z."/>
            <person name="Krasevec N."/>
            <person name="Kuo A."/>
            <person name="Kusch H."/>
            <person name="LaButti K."/>
            <person name="Lagendijk E.L."/>
            <person name="Lapidus A."/>
            <person name="Levasseur A."/>
            <person name="Lindquist E."/>
            <person name="Lipzen A."/>
            <person name="Logrieco A.F."/>
            <person name="MacCabe A."/>
            <person name="Maekelae M.R."/>
            <person name="Malavazi I."/>
            <person name="Melin P."/>
            <person name="Meyer V."/>
            <person name="Mielnichuk N."/>
            <person name="Miskei M."/>
            <person name="Molnar A.P."/>
            <person name="Mule G."/>
            <person name="Ngan C.Y."/>
            <person name="Orejas M."/>
            <person name="Orosz E."/>
            <person name="Ouedraogo J.P."/>
            <person name="Overkamp K.M."/>
            <person name="Park H.-S."/>
            <person name="Perrone G."/>
            <person name="Piumi F."/>
            <person name="Punt P.J."/>
            <person name="Ram A.F."/>
            <person name="Ramon A."/>
            <person name="Rauscher S."/>
            <person name="Record E."/>
            <person name="Riano-Pachon D.M."/>
            <person name="Robert V."/>
            <person name="Roehrig J."/>
            <person name="Ruller R."/>
            <person name="Salamov A."/>
            <person name="Salih N.S."/>
            <person name="Samson R.A."/>
            <person name="Sandor E."/>
            <person name="Sanguinetti M."/>
            <person name="Schuetze T."/>
            <person name="Sepcic K."/>
            <person name="Shelest E."/>
            <person name="Sherlock G."/>
            <person name="Sophianopoulou V."/>
            <person name="Squina F.M."/>
            <person name="Sun H."/>
            <person name="Susca A."/>
            <person name="Todd R.B."/>
            <person name="Tsang A."/>
            <person name="Unkles S.E."/>
            <person name="van de Wiele N."/>
            <person name="van Rossen-Uffink D."/>
            <person name="Oliveira J.V."/>
            <person name="Vesth T.C."/>
            <person name="Visser J."/>
            <person name="Yu J.-H."/>
            <person name="Zhou M."/>
            <person name="Andersen M.R."/>
            <person name="Archer D.B."/>
            <person name="Baker S.E."/>
            <person name="Benoit I."/>
            <person name="Brakhage A.A."/>
            <person name="Braus G.H."/>
            <person name="Fischer R."/>
            <person name="Frisvad J.C."/>
            <person name="Goldman G.H."/>
            <person name="Houbraken J."/>
            <person name="Oakley B."/>
            <person name="Pocsi I."/>
            <person name="Scazzocchio C."/>
            <person name="Seiboth B."/>
            <person name="vanKuyk P.A."/>
            <person name="Wortman J."/>
            <person name="Dyer P.S."/>
            <person name="Grigoriev I.V."/>
        </authorList>
    </citation>
    <scope>NUCLEOTIDE SEQUENCE [LARGE SCALE GENOMIC DNA]</scope>
    <source>
        <strain evidence="2">CBS 516.65</strain>
    </source>
</reference>
<evidence type="ECO:0000313" key="2">
    <source>
        <dbReference type="Proteomes" id="UP000184300"/>
    </source>
</evidence>
<evidence type="ECO:0000313" key="1">
    <source>
        <dbReference type="EMBL" id="OJJ83201.1"/>
    </source>
</evidence>
<dbReference type="OrthoDB" id="2958217at2759"/>
<dbReference type="RefSeq" id="XP_022399899.1">
    <property type="nucleotide sequence ID" value="XM_022546925.1"/>
</dbReference>
<gene>
    <name evidence="1" type="ORF">ASPGLDRAFT_48590</name>
</gene>
<dbReference type="VEuPathDB" id="FungiDB:ASPGLDRAFT_48590"/>
<keyword evidence="2" id="KW-1185">Reference proteome</keyword>
<accession>A0A1L9VGY4</accession>
<name>A0A1L9VGY4_ASPGL</name>
<dbReference type="GeneID" id="34463186"/>